<name>A0AAP0N6I1_LIQFO</name>
<keyword evidence="2" id="KW-1015">Disulfide bond</keyword>
<dbReference type="PANTHER" id="PTHR35357">
    <property type="entry name" value="OS02G0537100 PROTEIN"/>
    <property type="match status" value="1"/>
</dbReference>
<evidence type="ECO:0000313" key="6">
    <source>
        <dbReference type="EMBL" id="KAK9266918.1"/>
    </source>
</evidence>
<dbReference type="Pfam" id="PF04043">
    <property type="entry name" value="PMEI"/>
    <property type="match status" value="1"/>
</dbReference>
<protein>
    <recommendedName>
        <fullName evidence="5">Pectinesterase inhibitor domain-containing protein</fullName>
    </recommendedName>
</protein>
<accession>A0AAP0N6I1</accession>
<feature type="chain" id="PRO_5042961298" description="Pectinesterase inhibitor domain-containing protein" evidence="4">
    <location>
        <begin position="26"/>
        <end position="205"/>
    </location>
</feature>
<dbReference type="GO" id="GO:0004857">
    <property type="term" value="F:enzyme inhibitor activity"/>
    <property type="evidence" value="ECO:0007669"/>
    <property type="project" value="InterPro"/>
</dbReference>
<keyword evidence="1 4" id="KW-0732">Signal</keyword>
<dbReference type="AlphaFoldDB" id="A0AAP0N6I1"/>
<dbReference type="Proteomes" id="UP001415857">
    <property type="component" value="Unassembled WGS sequence"/>
</dbReference>
<dbReference type="Gene3D" id="1.20.140.40">
    <property type="entry name" value="Invertase/pectin methylesterase inhibitor family protein"/>
    <property type="match status" value="1"/>
</dbReference>
<dbReference type="InterPro" id="IPR034088">
    <property type="entry name" value="Pla_a_1-like"/>
</dbReference>
<evidence type="ECO:0000256" key="2">
    <source>
        <dbReference type="ARBA" id="ARBA00023157"/>
    </source>
</evidence>
<evidence type="ECO:0000259" key="5">
    <source>
        <dbReference type="SMART" id="SM00856"/>
    </source>
</evidence>
<evidence type="ECO:0000256" key="3">
    <source>
        <dbReference type="ARBA" id="ARBA00038471"/>
    </source>
</evidence>
<dbReference type="FunFam" id="1.20.140.40:FF:000002">
    <property type="entry name" value="Putative invertase inhibitor"/>
    <property type="match status" value="1"/>
</dbReference>
<feature type="signal peptide" evidence="4">
    <location>
        <begin position="1"/>
        <end position="25"/>
    </location>
</feature>
<evidence type="ECO:0000256" key="1">
    <source>
        <dbReference type="ARBA" id="ARBA00022729"/>
    </source>
</evidence>
<dbReference type="SMART" id="SM00856">
    <property type="entry name" value="PMEI"/>
    <property type="match status" value="1"/>
</dbReference>
<sequence length="205" mass="22195">MWHFSFFSFSFCFLLFFFLVPHQNGSPVGTISADLLNQTCKKCADESTIFSYNFCLTSLQAIPVSHATNLQGLAIVAMELALENATNTVSTIKELLNGGGAFDPFSIACLEGCLEIYLDVVSRLVNSIGVFLSENYDTADAWVSAVMDETATCEGGFKGEEGAIVPSPLTKENYNLFQLCDIALCIIHLLTLIPQAPLQVGCVAP</sequence>
<evidence type="ECO:0000313" key="7">
    <source>
        <dbReference type="Proteomes" id="UP001415857"/>
    </source>
</evidence>
<proteinExistence type="inferred from homology"/>
<dbReference type="GO" id="GO:0005576">
    <property type="term" value="C:extracellular region"/>
    <property type="evidence" value="ECO:0007669"/>
    <property type="project" value="UniProtKB-ARBA"/>
</dbReference>
<organism evidence="6 7">
    <name type="scientific">Liquidambar formosana</name>
    <name type="common">Formosan gum</name>
    <dbReference type="NCBI Taxonomy" id="63359"/>
    <lineage>
        <taxon>Eukaryota</taxon>
        <taxon>Viridiplantae</taxon>
        <taxon>Streptophyta</taxon>
        <taxon>Embryophyta</taxon>
        <taxon>Tracheophyta</taxon>
        <taxon>Spermatophyta</taxon>
        <taxon>Magnoliopsida</taxon>
        <taxon>eudicotyledons</taxon>
        <taxon>Gunneridae</taxon>
        <taxon>Pentapetalae</taxon>
        <taxon>Saxifragales</taxon>
        <taxon>Altingiaceae</taxon>
        <taxon>Liquidambar</taxon>
    </lineage>
</organism>
<dbReference type="PANTHER" id="PTHR35357:SF17">
    <property type="entry name" value="PECTINESTERASE INHIBITOR 12"/>
    <property type="match status" value="1"/>
</dbReference>
<dbReference type="EMBL" id="JBBPBK010000048">
    <property type="protein sequence ID" value="KAK9266918.1"/>
    <property type="molecule type" value="Genomic_DNA"/>
</dbReference>
<gene>
    <name evidence="6" type="ORF">L1049_027177</name>
</gene>
<dbReference type="InterPro" id="IPR035513">
    <property type="entry name" value="Invertase/methylesterase_inhib"/>
</dbReference>
<evidence type="ECO:0000256" key="4">
    <source>
        <dbReference type="SAM" id="SignalP"/>
    </source>
</evidence>
<keyword evidence="7" id="KW-1185">Reference proteome</keyword>
<comment type="similarity">
    <text evidence="3">Belongs to the PMEI family.</text>
</comment>
<reference evidence="6 7" key="1">
    <citation type="journal article" date="2024" name="Plant J.">
        <title>Genome sequences and population genomics reveal climatic adaptation and genomic divergence between two closely related sweetgum species.</title>
        <authorList>
            <person name="Xu W.Q."/>
            <person name="Ren C.Q."/>
            <person name="Zhang X.Y."/>
            <person name="Comes H.P."/>
            <person name="Liu X.H."/>
            <person name="Li Y.G."/>
            <person name="Kettle C.J."/>
            <person name="Jalonen R."/>
            <person name="Gaisberger H."/>
            <person name="Ma Y.Z."/>
            <person name="Qiu Y.X."/>
        </authorList>
    </citation>
    <scope>NUCLEOTIDE SEQUENCE [LARGE SCALE GENOMIC DNA]</scope>
    <source>
        <strain evidence="6">Hangzhou</strain>
    </source>
</reference>
<dbReference type="CDD" id="cd15795">
    <property type="entry name" value="PMEI-Pla_a_1_like"/>
    <property type="match status" value="1"/>
</dbReference>
<feature type="domain" description="Pectinesterase inhibitor" evidence="5">
    <location>
        <begin position="31"/>
        <end position="186"/>
    </location>
</feature>
<dbReference type="SUPFAM" id="SSF101148">
    <property type="entry name" value="Plant invertase/pectin methylesterase inhibitor"/>
    <property type="match status" value="1"/>
</dbReference>
<dbReference type="NCBIfam" id="TIGR01614">
    <property type="entry name" value="PME_inhib"/>
    <property type="match status" value="1"/>
</dbReference>
<dbReference type="InterPro" id="IPR006501">
    <property type="entry name" value="Pectinesterase_inhib_dom"/>
</dbReference>
<comment type="caution">
    <text evidence="6">The sequence shown here is derived from an EMBL/GenBank/DDBJ whole genome shotgun (WGS) entry which is preliminary data.</text>
</comment>